<keyword evidence="6" id="KW-1185">Reference proteome</keyword>
<dbReference type="OrthoDB" id="495728at2"/>
<dbReference type="Gene3D" id="3.30.310.280">
    <property type="match status" value="1"/>
</dbReference>
<dbReference type="GO" id="GO:0016881">
    <property type="term" value="F:acid-amino acid ligase activity"/>
    <property type="evidence" value="ECO:0007669"/>
    <property type="project" value="UniProtKB-ARBA"/>
</dbReference>
<dbReference type="RefSeq" id="WP_112258434.1">
    <property type="nucleotide sequence ID" value="NZ_QMIG01000010.1"/>
</dbReference>
<dbReference type="Gene3D" id="6.10.250.3370">
    <property type="match status" value="1"/>
</dbReference>
<dbReference type="InterPro" id="IPR037455">
    <property type="entry name" value="LucA/IucC-like"/>
</dbReference>
<dbReference type="Pfam" id="PF06276">
    <property type="entry name" value="FhuF"/>
    <property type="match status" value="1"/>
</dbReference>
<evidence type="ECO:0000259" key="3">
    <source>
        <dbReference type="Pfam" id="PF04183"/>
    </source>
</evidence>
<evidence type="ECO:0000313" key="5">
    <source>
        <dbReference type="EMBL" id="RAW14012.1"/>
    </source>
</evidence>
<dbReference type="InterPro" id="IPR022770">
    <property type="entry name" value="IucA/IucC-like_C"/>
</dbReference>
<protein>
    <submittedName>
        <fullName evidence="5">IucA/IucC family siderophore biosynthesis protein</fullName>
    </submittedName>
</protein>
<evidence type="ECO:0000313" key="6">
    <source>
        <dbReference type="Proteomes" id="UP000250462"/>
    </source>
</evidence>
<accession>A0A329QRL6</accession>
<gene>
    <name evidence="5" type="ORF">DPM12_11290</name>
</gene>
<evidence type="ECO:0000256" key="2">
    <source>
        <dbReference type="ARBA" id="ARBA00007832"/>
    </source>
</evidence>
<comment type="pathway">
    <text evidence="1">Siderophore biosynthesis.</text>
</comment>
<dbReference type="Gene3D" id="1.10.510.40">
    <property type="match status" value="1"/>
</dbReference>
<proteinExistence type="inferred from homology"/>
<evidence type="ECO:0000256" key="1">
    <source>
        <dbReference type="ARBA" id="ARBA00004924"/>
    </source>
</evidence>
<dbReference type="PANTHER" id="PTHR34384">
    <property type="entry name" value="L-2,3-DIAMINOPROPANOATE--CITRATE LIGASE"/>
    <property type="match status" value="1"/>
</dbReference>
<name>A0A329QRL6_9ACTN</name>
<reference evidence="5 6" key="1">
    <citation type="submission" date="2018-06" db="EMBL/GenBank/DDBJ databases">
        <title>Phytoactinopolyspora halophila sp. nov., a novel halophilic actinomycete isolated from a saline soil in China.</title>
        <authorList>
            <person name="Tang S.-K."/>
        </authorList>
    </citation>
    <scope>NUCLEOTIDE SEQUENCE [LARGE SCALE GENOMIC DNA]</scope>
    <source>
        <strain evidence="5 6">YIM 96934</strain>
    </source>
</reference>
<dbReference type="GO" id="GO:0019290">
    <property type="term" value="P:siderophore biosynthetic process"/>
    <property type="evidence" value="ECO:0007669"/>
    <property type="project" value="InterPro"/>
</dbReference>
<comment type="similarity">
    <text evidence="2">Belongs to the IucA/IucC family.</text>
</comment>
<dbReference type="PANTHER" id="PTHR34384:SF6">
    <property type="entry name" value="STAPHYLOFERRIN B SYNTHASE"/>
    <property type="match status" value="1"/>
</dbReference>
<dbReference type="Pfam" id="PF04183">
    <property type="entry name" value="IucA_IucC"/>
    <property type="match status" value="1"/>
</dbReference>
<dbReference type="EMBL" id="QMIG01000010">
    <property type="protein sequence ID" value="RAW14012.1"/>
    <property type="molecule type" value="Genomic_DNA"/>
</dbReference>
<dbReference type="Proteomes" id="UP000250462">
    <property type="component" value="Unassembled WGS sequence"/>
</dbReference>
<evidence type="ECO:0000259" key="4">
    <source>
        <dbReference type="Pfam" id="PF06276"/>
    </source>
</evidence>
<feature type="domain" description="Aerobactin siderophore biosynthesis IucA/IucC-like C-terminal" evidence="4">
    <location>
        <begin position="421"/>
        <end position="585"/>
    </location>
</feature>
<organism evidence="5 6">
    <name type="scientific">Phytoactinopolyspora halophila</name>
    <dbReference type="NCBI Taxonomy" id="1981511"/>
    <lineage>
        <taxon>Bacteria</taxon>
        <taxon>Bacillati</taxon>
        <taxon>Actinomycetota</taxon>
        <taxon>Actinomycetes</taxon>
        <taxon>Jiangellales</taxon>
        <taxon>Jiangellaceae</taxon>
        <taxon>Phytoactinopolyspora</taxon>
    </lineage>
</organism>
<dbReference type="InterPro" id="IPR007310">
    <property type="entry name" value="Aerobactin_biosyn_IucA/IucC_N"/>
</dbReference>
<feature type="domain" description="Aerobactin siderophore biosynthesis IucA/IucC N-terminal" evidence="3">
    <location>
        <begin position="153"/>
        <end position="399"/>
    </location>
</feature>
<comment type="caution">
    <text evidence="5">The sequence shown here is derived from an EMBL/GenBank/DDBJ whole genome shotgun (WGS) entry which is preliminary data.</text>
</comment>
<sequence length="615" mass="67625">MDDPARDISGWLDSTTWTRANRELVAKALTELMYEEVITPDIDDAGQLAVELPGGTLTGRATYRTLGWWRVWPGSLAWTPSGTGSDATTGAGRTPQDVPDAADLVARILARHGVGASTVAGVVAELAATLMSDAWQLARGQAAAKLLDLPPVFVESELRGHPWIIANKGRIGFGADDVLSYGPEAGTDVTLLWLAADPQIADVRNAAGLDHQGVVREQVGEHEFARMRERAAQAGLDPDTCVYLPVHPWQWSHRILALHAGELARRSLVPLGESGARYRPQLAIRTLTDVEHPERRYLKLPLSVLNTSVYRGLPRERALAAPALTEWLAQVVATDGFLQETGIVLLGEVASVSVAHPTYEAVPDVPYQHTEMLGAIWREPVDPYVRAGEQAVSLAALLHVDPEGKPFVQELIRRSGLQANEWASRLHGIVLPPLLHMLYQYGVMFSPHGQNCMLVHRDGVPVRLVVKDFVDDLAICSERLPEHDGIDAHVHDALEDVTIEAKTLVKYLQNGLLICVYRYLAEIMDDALGLPEGNFWASARAELAAYQQRFGAELSDRFALFDLETPTFPKLCLNRLRLFERGYADDPERPVIAAAGEVWNPLARRRDTAPSEEHA</sequence>
<dbReference type="AlphaFoldDB" id="A0A329QRL6"/>